<dbReference type="Proteomes" id="UP001153328">
    <property type="component" value="Unassembled WGS sequence"/>
</dbReference>
<organism evidence="1 2">
    <name type="scientific">Actinacidiphila bryophytorum</name>
    <dbReference type="NCBI Taxonomy" id="1436133"/>
    <lineage>
        <taxon>Bacteria</taxon>
        <taxon>Bacillati</taxon>
        <taxon>Actinomycetota</taxon>
        <taxon>Actinomycetes</taxon>
        <taxon>Kitasatosporales</taxon>
        <taxon>Streptomycetaceae</taxon>
        <taxon>Actinacidiphila</taxon>
    </lineage>
</organism>
<dbReference type="Gene3D" id="1.10.10.10">
    <property type="entry name" value="Winged helix-like DNA-binding domain superfamily/Winged helix DNA-binding domain"/>
    <property type="match status" value="1"/>
</dbReference>
<dbReference type="InterPro" id="IPR013324">
    <property type="entry name" value="RNA_pol_sigma_r3/r4-like"/>
</dbReference>
<dbReference type="Gene3D" id="1.10.1740.10">
    <property type="match status" value="1"/>
</dbReference>
<reference evidence="1" key="1">
    <citation type="submission" date="2021-06" db="EMBL/GenBank/DDBJ databases">
        <authorList>
            <person name="Arsene-Ploetze F."/>
        </authorList>
    </citation>
    <scope>NUCLEOTIDE SEQUENCE</scope>
    <source>
        <strain evidence="1">SBRY1</strain>
    </source>
</reference>
<comment type="caution">
    <text evidence="1">The sequence shown here is derived from an EMBL/GenBank/DDBJ whole genome shotgun (WGS) entry which is preliminary data.</text>
</comment>
<dbReference type="InterPro" id="IPR014284">
    <property type="entry name" value="RNA_pol_sigma-70_dom"/>
</dbReference>
<dbReference type="NCBIfam" id="TIGR02937">
    <property type="entry name" value="sigma70-ECF"/>
    <property type="match status" value="1"/>
</dbReference>
<dbReference type="GO" id="GO:0003700">
    <property type="term" value="F:DNA-binding transcription factor activity"/>
    <property type="evidence" value="ECO:0007669"/>
    <property type="project" value="InterPro"/>
</dbReference>
<dbReference type="EMBL" id="CAJVAX010000019">
    <property type="protein sequence ID" value="CAG7649715.1"/>
    <property type="molecule type" value="Genomic_DNA"/>
</dbReference>
<sequence length="216" mass="24280">MEQRDLAGPHLDAESAAWVAALGDGSRRTREDAQERLHGLLLRIARSELRRRSTDTRVTGPELDDLAHQAAADALLAVTRKLGDFRGESRFTTWAYRFVVLEVSAKLGRHFWRRPTAVLDAEDWERLPDRLGLDPAQEPQWRELVDALRQGVDEVLTEHQRRAFVAVVVDGVPLDALVARWDTNRNAIYKTVSDARRKLRAHLVAGGHLDGKAGTT</sequence>
<gene>
    <name evidence="1" type="ORF">SBRY_50175</name>
</gene>
<accession>A0A9W4H499</accession>
<protein>
    <submittedName>
        <fullName evidence="1">RNA polymerase sigma-70 factor, ECF subfamily</fullName>
    </submittedName>
</protein>
<dbReference type="InterPro" id="IPR013325">
    <property type="entry name" value="RNA_pol_sigma_r2"/>
</dbReference>
<dbReference type="SUPFAM" id="SSF88946">
    <property type="entry name" value="Sigma2 domain of RNA polymerase sigma factors"/>
    <property type="match status" value="1"/>
</dbReference>
<dbReference type="RefSeq" id="WP_205043873.1">
    <property type="nucleotide sequence ID" value="NZ_CAJVAX010000019.1"/>
</dbReference>
<dbReference type="SUPFAM" id="SSF88659">
    <property type="entry name" value="Sigma3 and sigma4 domains of RNA polymerase sigma factors"/>
    <property type="match status" value="1"/>
</dbReference>
<name>A0A9W4H499_9ACTN</name>
<evidence type="ECO:0000313" key="1">
    <source>
        <dbReference type="EMBL" id="CAG7649715.1"/>
    </source>
</evidence>
<dbReference type="GO" id="GO:0006352">
    <property type="term" value="P:DNA-templated transcription initiation"/>
    <property type="evidence" value="ECO:0007669"/>
    <property type="project" value="InterPro"/>
</dbReference>
<keyword evidence="2" id="KW-1185">Reference proteome</keyword>
<dbReference type="AlphaFoldDB" id="A0A9W4H499"/>
<proteinExistence type="predicted"/>
<dbReference type="InterPro" id="IPR036388">
    <property type="entry name" value="WH-like_DNA-bd_sf"/>
</dbReference>
<evidence type="ECO:0000313" key="2">
    <source>
        <dbReference type="Proteomes" id="UP001153328"/>
    </source>
</evidence>